<reference evidence="10 11" key="1">
    <citation type="submission" date="2018-08" db="EMBL/GenBank/DDBJ databases">
        <title>Paraburkholderia sp. DHOM06 isolated from forest soil.</title>
        <authorList>
            <person name="Gao Z.-H."/>
            <person name="Qiu L.-H."/>
        </authorList>
    </citation>
    <scope>NUCLEOTIDE SEQUENCE [LARGE SCALE GENOMIC DNA]</scope>
    <source>
        <strain evidence="10 11">DHOM06</strain>
    </source>
</reference>
<dbReference type="SUPFAM" id="SSF55874">
    <property type="entry name" value="ATPase domain of HSP90 chaperone/DNA topoisomerase II/histidine kinase"/>
    <property type="match status" value="1"/>
</dbReference>
<dbReference type="EMBL" id="QRGA01000003">
    <property type="protein sequence ID" value="RDV00085.1"/>
    <property type="molecule type" value="Genomic_DNA"/>
</dbReference>
<feature type="transmembrane region" description="Helical" evidence="8">
    <location>
        <begin position="155"/>
        <end position="173"/>
    </location>
</feature>
<keyword evidence="11" id="KW-1185">Reference proteome</keyword>
<feature type="transmembrane region" description="Helical" evidence="8">
    <location>
        <begin position="43"/>
        <end position="63"/>
    </location>
</feature>
<dbReference type="PANTHER" id="PTHR44936:SF10">
    <property type="entry name" value="SENSOR PROTEIN RSTB"/>
    <property type="match status" value="1"/>
</dbReference>
<dbReference type="CDD" id="cd00082">
    <property type="entry name" value="HisKA"/>
    <property type="match status" value="1"/>
</dbReference>
<dbReference type="AlphaFoldDB" id="A0A3D8K5E5"/>
<dbReference type="SMART" id="SM00387">
    <property type="entry name" value="HATPase_c"/>
    <property type="match status" value="1"/>
</dbReference>
<keyword evidence="3" id="KW-0808">Transferase</keyword>
<dbReference type="Gene3D" id="3.30.565.10">
    <property type="entry name" value="Histidine kinase-like ATPase, C-terminal domain"/>
    <property type="match status" value="1"/>
</dbReference>
<proteinExistence type="predicted"/>
<feature type="domain" description="Histidine kinase" evidence="9">
    <location>
        <begin position="208"/>
        <end position="412"/>
    </location>
</feature>
<keyword evidence="5 10" id="KW-0418">Kinase</keyword>
<dbReference type="SMART" id="SM00388">
    <property type="entry name" value="HisKA"/>
    <property type="match status" value="1"/>
</dbReference>
<evidence type="ECO:0000256" key="7">
    <source>
        <dbReference type="SAM" id="MobiDB-lite"/>
    </source>
</evidence>
<dbReference type="RefSeq" id="WP_115532754.1">
    <property type="nucleotide sequence ID" value="NZ_QRGA01000003.1"/>
</dbReference>
<dbReference type="GO" id="GO:0000155">
    <property type="term" value="F:phosphorelay sensor kinase activity"/>
    <property type="evidence" value="ECO:0007669"/>
    <property type="project" value="InterPro"/>
</dbReference>
<dbReference type="InterPro" id="IPR003594">
    <property type="entry name" value="HATPase_dom"/>
</dbReference>
<evidence type="ECO:0000256" key="1">
    <source>
        <dbReference type="ARBA" id="ARBA00000085"/>
    </source>
</evidence>
<keyword evidence="4" id="KW-0547">Nucleotide-binding</keyword>
<comment type="catalytic activity">
    <reaction evidence="1">
        <text>ATP + protein L-histidine = ADP + protein N-phospho-L-histidine.</text>
        <dbReference type="EC" id="2.7.13.3"/>
    </reaction>
</comment>
<dbReference type="GO" id="GO:0005524">
    <property type="term" value="F:ATP binding"/>
    <property type="evidence" value="ECO:0007669"/>
    <property type="project" value="UniProtKB-KW"/>
</dbReference>
<dbReference type="Pfam" id="PF02518">
    <property type="entry name" value="HATPase_c"/>
    <property type="match status" value="1"/>
</dbReference>
<name>A0A3D8K5E5_9BURK</name>
<evidence type="ECO:0000256" key="8">
    <source>
        <dbReference type="SAM" id="Phobius"/>
    </source>
</evidence>
<dbReference type="OrthoDB" id="9785252at2"/>
<gene>
    <name evidence="10" type="ORF">DWV00_06845</name>
</gene>
<evidence type="ECO:0000256" key="3">
    <source>
        <dbReference type="ARBA" id="ARBA00022679"/>
    </source>
</evidence>
<dbReference type="PROSITE" id="PS50109">
    <property type="entry name" value="HIS_KIN"/>
    <property type="match status" value="1"/>
</dbReference>
<evidence type="ECO:0000259" key="9">
    <source>
        <dbReference type="PROSITE" id="PS50109"/>
    </source>
</evidence>
<sequence>MHRITNTGRMNLGHLFWLRCLAIIGQLVTIAVVQTFFGVHLPLPAMLIIIALEAIFNAATWLRVASARPETDLELLGQLWVDLGALSALLFLSGGTTNPFVSLYLPSLAIAAAVLPWRHMIWLALFAMSCYVALGFDSVPLNMDNPANVFDYYRTGMWVNFMVSVGLIAWFVARMSNALRQRDAALGDAQQRLLRDERAVALGVQAATVAHEMGTPLSTIAMVTEELRESARSDAALAPYADDFALLEQQMTLCTSALARLRSRASVTPARERLDSWLASFCEQWRLRHPHVKFVRLGVAAADDIWLDETAAVGQILTILLDNAARVSRDRVTLAAAVAGGFIEFQICDSGPGISPALRTKLGAAPVDSTQGGHGVGLYLAFAAASRLNGSIELLDGEPHGTRAVLRVPAAQDDGQPRRAAPTKSNSKENEI</sequence>
<evidence type="ECO:0000256" key="5">
    <source>
        <dbReference type="ARBA" id="ARBA00022777"/>
    </source>
</evidence>
<protein>
    <recommendedName>
        <fullName evidence="2">histidine kinase</fullName>
        <ecNumber evidence="2">2.7.13.3</ecNumber>
    </recommendedName>
</protein>
<evidence type="ECO:0000256" key="4">
    <source>
        <dbReference type="ARBA" id="ARBA00022741"/>
    </source>
</evidence>
<dbReference type="Gene3D" id="1.10.287.130">
    <property type="match status" value="1"/>
</dbReference>
<dbReference type="GO" id="GO:0005886">
    <property type="term" value="C:plasma membrane"/>
    <property type="evidence" value="ECO:0007669"/>
    <property type="project" value="UniProtKB-SubCell"/>
</dbReference>
<dbReference type="InterPro" id="IPR050980">
    <property type="entry name" value="2C_sensor_his_kinase"/>
</dbReference>
<evidence type="ECO:0000256" key="2">
    <source>
        <dbReference type="ARBA" id="ARBA00012438"/>
    </source>
</evidence>
<evidence type="ECO:0000313" key="11">
    <source>
        <dbReference type="Proteomes" id="UP000256838"/>
    </source>
</evidence>
<keyword evidence="8" id="KW-0472">Membrane</keyword>
<evidence type="ECO:0000256" key="6">
    <source>
        <dbReference type="ARBA" id="ARBA00022840"/>
    </source>
</evidence>
<feature type="region of interest" description="Disordered" evidence="7">
    <location>
        <begin position="408"/>
        <end position="432"/>
    </location>
</feature>
<keyword evidence="8" id="KW-1133">Transmembrane helix</keyword>
<feature type="transmembrane region" description="Helical" evidence="8">
    <location>
        <begin position="122"/>
        <end position="143"/>
    </location>
</feature>
<organism evidence="10 11">
    <name type="scientific">Trinickia dinghuensis</name>
    <dbReference type="NCBI Taxonomy" id="2291023"/>
    <lineage>
        <taxon>Bacteria</taxon>
        <taxon>Pseudomonadati</taxon>
        <taxon>Pseudomonadota</taxon>
        <taxon>Betaproteobacteria</taxon>
        <taxon>Burkholderiales</taxon>
        <taxon>Burkholderiaceae</taxon>
        <taxon>Trinickia</taxon>
    </lineage>
</organism>
<feature type="transmembrane region" description="Helical" evidence="8">
    <location>
        <begin position="12"/>
        <end position="37"/>
    </location>
</feature>
<accession>A0A3D8K5E5</accession>
<keyword evidence="8" id="KW-0812">Transmembrane</keyword>
<dbReference type="PANTHER" id="PTHR44936">
    <property type="entry name" value="SENSOR PROTEIN CREC"/>
    <property type="match status" value="1"/>
</dbReference>
<evidence type="ECO:0000313" key="10">
    <source>
        <dbReference type="EMBL" id="RDV00085.1"/>
    </source>
</evidence>
<dbReference type="InterPro" id="IPR005467">
    <property type="entry name" value="His_kinase_dom"/>
</dbReference>
<feature type="transmembrane region" description="Helical" evidence="8">
    <location>
        <begin position="75"/>
        <end position="94"/>
    </location>
</feature>
<dbReference type="InterPro" id="IPR003661">
    <property type="entry name" value="HisK_dim/P_dom"/>
</dbReference>
<dbReference type="InterPro" id="IPR036890">
    <property type="entry name" value="HATPase_C_sf"/>
</dbReference>
<dbReference type="Proteomes" id="UP000256838">
    <property type="component" value="Unassembled WGS sequence"/>
</dbReference>
<keyword evidence="6" id="KW-0067">ATP-binding</keyword>
<dbReference type="EC" id="2.7.13.3" evidence="2"/>
<dbReference type="Pfam" id="PF25323">
    <property type="entry name" value="6TM_PilS"/>
    <property type="match status" value="1"/>
</dbReference>
<comment type="caution">
    <text evidence="10">The sequence shown here is derived from an EMBL/GenBank/DDBJ whole genome shotgun (WGS) entry which is preliminary data.</text>
</comment>